<evidence type="ECO:0000256" key="3">
    <source>
        <dbReference type="ARBA" id="ARBA00006019"/>
    </source>
</evidence>
<dbReference type="InterPro" id="IPR019559">
    <property type="entry name" value="Cullin_neddylation_domain"/>
</dbReference>
<dbReference type="SUPFAM" id="SSF75632">
    <property type="entry name" value="Cullin homology domain"/>
    <property type="match status" value="1"/>
</dbReference>
<evidence type="ECO:0000256" key="1">
    <source>
        <dbReference type="ARBA" id="ARBA00004496"/>
    </source>
</evidence>
<keyword evidence="8" id="KW-0832">Ubl conjugation</keyword>
<proteinExistence type="inferred from homology"/>
<dbReference type="FunFam" id="1.10.10.10:FF:000014">
    <property type="entry name" value="Cullin 1"/>
    <property type="match status" value="1"/>
</dbReference>
<gene>
    <name evidence="14" type="ORF">RCL2_002829400</name>
</gene>
<dbReference type="GO" id="GO:0000209">
    <property type="term" value="P:protein polyubiquitination"/>
    <property type="evidence" value="ECO:0007669"/>
    <property type="project" value="UniProtKB-ARBA"/>
</dbReference>
<dbReference type="SMART" id="SM00884">
    <property type="entry name" value="Cullin_Nedd8"/>
    <property type="match status" value="1"/>
</dbReference>
<dbReference type="InterPro" id="IPR016158">
    <property type="entry name" value="Cullin_homology"/>
</dbReference>
<dbReference type="FunFam" id="3.30.230.130:FF:000003">
    <property type="entry name" value="Cullin 2"/>
    <property type="match status" value="1"/>
</dbReference>
<evidence type="ECO:0000313" key="14">
    <source>
        <dbReference type="EMBL" id="GET01911.1"/>
    </source>
</evidence>
<sequence>MSHISRAVISFSYQKTLSGYFIWLLVAHLDHLKVILAAMESNPPLPAPNDLAATWAFLENGIDQIMNRLEEGLSYKRYMDLYTGIYNYCTSSRMNPGFASEPLAGPGSNLNNNRGANLMGSDLYQNLQRYLERHLFTIRENSTQYMDENLLRYYTRHWEKYTTASQYVHHVFRYLNRHWVKREIDEGRKTVYDVYTLTLVSWREHMFKHVERHVMTAVLKLIERQRNGETVETGLVKSVVESFVALGLDDADSSKSTLDVYKEHFERPFVEASEVYYKKESEKFVSENSVTDYMKKAETRLSEEENRVKMYLHTSTNKPLITTCEAVLVKNHTDIMWDEFQNLLNMDKLDDLHRMYSLLSRIPEGLDPLRTRFEEHVRKAGLSAIEKIADQGGETMEPKTYVDALLEVHRKYNDMVTTAFRGEAGFVASLDKACREFVNRNNVCKSSTSKSPELLARFCDSLLRKSAKNPEEGDLEDVLNNIMTVFKYVEDKDVFQKFYSKMLAKRLVNGTSASEDAESSMISKLKEACGFEYTSKLQRMFTDMGLSKDLNDQFKDRFSADAGDQQVDFSVLVLGTASWPLQPSTTNFIIPEEVERTFQKFKMFYQNKHSGRKLNWLFHLSKGELKTNYLKASKTGYTFQVSTYQMGILLQYNKDTTYTFEELSQSTDLNAEVLSGQLGILVKAKVLLLSNGAVGEPGSRYDLHMDFKSKKVRIQLNVPVKSEQKVEVEETHKTVEEDRKLLMQAAIVRIMKTRKTMKHVALVNEVISQLSNRFKPKIPDIKKCIDVLLEKEYLERVEDKFLS</sequence>
<dbReference type="InterPro" id="IPR036388">
    <property type="entry name" value="WH-like_DNA-bd_sf"/>
</dbReference>
<evidence type="ECO:0000256" key="8">
    <source>
        <dbReference type="ARBA" id="ARBA00022843"/>
    </source>
</evidence>
<dbReference type="EMBL" id="BLAL01000302">
    <property type="protein sequence ID" value="GET01911.1"/>
    <property type="molecule type" value="Genomic_DNA"/>
</dbReference>
<dbReference type="FunFam" id="1.20.1310.10:FF:000007">
    <property type="entry name" value="Cullin 1"/>
    <property type="match status" value="1"/>
</dbReference>
<evidence type="ECO:0000256" key="2">
    <source>
        <dbReference type="ARBA" id="ARBA00004906"/>
    </source>
</evidence>
<dbReference type="GO" id="GO:0031625">
    <property type="term" value="F:ubiquitin protein ligase binding"/>
    <property type="evidence" value="ECO:0007669"/>
    <property type="project" value="InterPro"/>
</dbReference>
<keyword evidence="5" id="KW-1017">Isopeptide bond</keyword>
<evidence type="ECO:0000256" key="10">
    <source>
        <dbReference type="ARBA" id="ARBA00069612"/>
    </source>
</evidence>
<dbReference type="InterPro" id="IPR045093">
    <property type="entry name" value="Cullin"/>
</dbReference>
<comment type="caution">
    <text evidence="14">The sequence shown here is derived from an EMBL/GenBank/DDBJ whole genome shotgun (WGS) entry which is preliminary data.</text>
</comment>
<evidence type="ECO:0000256" key="7">
    <source>
        <dbReference type="ARBA" id="ARBA00022786"/>
    </source>
</evidence>
<dbReference type="Gene3D" id="1.10.10.10">
    <property type="entry name" value="Winged helix-like DNA-binding domain superfamily/Winged helix DNA-binding domain"/>
    <property type="match status" value="2"/>
</dbReference>
<comment type="pathway">
    <text evidence="2">Protein modification; protein ubiquitination.</text>
</comment>
<dbReference type="Gene3D" id="1.20.1310.10">
    <property type="entry name" value="Cullin Repeats"/>
    <property type="match status" value="4"/>
</dbReference>
<evidence type="ECO:0000256" key="9">
    <source>
        <dbReference type="ARBA" id="ARBA00023306"/>
    </source>
</evidence>
<evidence type="ECO:0000256" key="11">
    <source>
        <dbReference type="PROSITE-ProRule" id="PRU00330"/>
    </source>
</evidence>
<dbReference type="FunFam" id="1.20.1310.10:FF:000026">
    <property type="entry name" value="Cullin 1"/>
    <property type="match status" value="1"/>
</dbReference>
<evidence type="ECO:0000313" key="15">
    <source>
        <dbReference type="Proteomes" id="UP000615446"/>
    </source>
</evidence>
<evidence type="ECO:0000256" key="12">
    <source>
        <dbReference type="RuleBase" id="RU003829"/>
    </source>
</evidence>
<dbReference type="SUPFAM" id="SSF74788">
    <property type="entry name" value="Cullin repeat-like"/>
    <property type="match status" value="1"/>
</dbReference>
<dbReference type="FunFam" id="4.10.1030.10:FF:000002">
    <property type="entry name" value="cullin homolog 1"/>
    <property type="match status" value="1"/>
</dbReference>
<dbReference type="FunFam" id="1.20.1310.10:FF:000029">
    <property type="entry name" value="Cullin homolog 1"/>
    <property type="match status" value="1"/>
</dbReference>
<name>A0A8H3MCG2_9GLOM</name>
<dbReference type="InterPro" id="IPR036390">
    <property type="entry name" value="WH_DNA-bd_sf"/>
</dbReference>
<feature type="domain" description="Cullin family profile" evidence="13">
    <location>
        <begin position="450"/>
        <end position="682"/>
    </location>
</feature>
<dbReference type="GO" id="GO:0005737">
    <property type="term" value="C:cytoplasm"/>
    <property type="evidence" value="ECO:0007669"/>
    <property type="project" value="UniProtKB-SubCell"/>
</dbReference>
<dbReference type="Gene3D" id="4.10.1030.10">
    <property type="entry name" value="Ring Box Chain A, domain 5"/>
    <property type="match status" value="1"/>
</dbReference>
<dbReference type="InterPro" id="IPR001373">
    <property type="entry name" value="Cullin_N"/>
</dbReference>
<reference evidence="14" key="1">
    <citation type="submission" date="2019-10" db="EMBL/GenBank/DDBJ databases">
        <title>Conservation and host-specific expression of non-tandemly repeated heterogenous ribosome RNA gene in arbuscular mycorrhizal fungi.</title>
        <authorList>
            <person name="Maeda T."/>
            <person name="Kobayashi Y."/>
            <person name="Nakagawa T."/>
            <person name="Ezawa T."/>
            <person name="Yamaguchi K."/>
            <person name="Bino T."/>
            <person name="Nishimoto Y."/>
            <person name="Shigenobu S."/>
            <person name="Kawaguchi M."/>
        </authorList>
    </citation>
    <scope>NUCLEOTIDE SEQUENCE</scope>
    <source>
        <strain evidence="14">HR1</strain>
    </source>
</reference>
<keyword evidence="9" id="KW-0131">Cell cycle</keyword>
<dbReference type="Proteomes" id="UP000615446">
    <property type="component" value="Unassembled WGS sequence"/>
</dbReference>
<evidence type="ECO:0000256" key="4">
    <source>
        <dbReference type="ARBA" id="ARBA00022490"/>
    </source>
</evidence>
<dbReference type="Pfam" id="PF26557">
    <property type="entry name" value="Cullin_AB"/>
    <property type="match status" value="1"/>
</dbReference>
<dbReference type="AlphaFoldDB" id="A0A8H3MCG2"/>
<comment type="similarity">
    <text evidence="3 11 12">Belongs to the cullin family.</text>
</comment>
<dbReference type="PANTHER" id="PTHR11932">
    <property type="entry name" value="CULLIN"/>
    <property type="match status" value="1"/>
</dbReference>
<dbReference type="GO" id="GO:0051301">
    <property type="term" value="P:cell division"/>
    <property type="evidence" value="ECO:0007669"/>
    <property type="project" value="UniProtKB-KW"/>
</dbReference>
<keyword evidence="7" id="KW-0833">Ubl conjugation pathway</keyword>
<accession>A0A8H3MCG2</accession>
<dbReference type="Pfam" id="PF00888">
    <property type="entry name" value="Cullin"/>
    <property type="match status" value="1"/>
</dbReference>
<dbReference type="GO" id="GO:0019005">
    <property type="term" value="C:SCF ubiquitin ligase complex"/>
    <property type="evidence" value="ECO:0007669"/>
    <property type="project" value="UniProtKB-ARBA"/>
</dbReference>
<evidence type="ECO:0000256" key="6">
    <source>
        <dbReference type="ARBA" id="ARBA00022618"/>
    </source>
</evidence>
<organism evidence="14 15">
    <name type="scientific">Rhizophagus clarus</name>
    <dbReference type="NCBI Taxonomy" id="94130"/>
    <lineage>
        <taxon>Eukaryota</taxon>
        <taxon>Fungi</taxon>
        <taxon>Fungi incertae sedis</taxon>
        <taxon>Mucoromycota</taxon>
        <taxon>Glomeromycotina</taxon>
        <taxon>Glomeromycetes</taxon>
        <taxon>Glomerales</taxon>
        <taxon>Glomeraceae</taxon>
        <taxon>Rhizophagus</taxon>
    </lineage>
</organism>
<evidence type="ECO:0000259" key="13">
    <source>
        <dbReference type="PROSITE" id="PS50069"/>
    </source>
</evidence>
<dbReference type="GO" id="GO:0005634">
    <property type="term" value="C:nucleus"/>
    <property type="evidence" value="ECO:0007669"/>
    <property type="project" value="UniProtKB-ARBA"/>
</dbReference>
<protein>
    <recommendedName>
        <fullName evidence="10">Cullin-1</fullName>
    </recommendedName>
</protein>
<dbReference type="FunFam" id="1.20.1310.10:FF:000011">
    <property type="entry name" value="Cullin 1"/>
    <property type="match status" value="1"/>
</dbReference>
<dbReference type="Pfam" id="PF10557">
    <property type="entry name" value="Cullin_Nedd8"/>
    <property type="match status" value="1"/>
</dbReference>
<dbReference type="GO" id="GO:0031146">
    <property type="term" value="P:SCF-dependent proteasomal ubiquitin-dependent protein catabolic process"/>
    <property type="evidence" value="ECO:0007669"/>
    <property type="project" value="UniProtKB-ARBA"/>
</dbReference>
<keyword evidence="6" id="KW-0132">Cell division</keyword>
<dbReference type="OrthoDB" id="27073at2759"/>
<dbReference type="FunFam" id="1.10.10.10:FF:000161">
    <property type="entry name" value="Cullin 1"/>
    <property type="match status" value="1"/>
</dbReference>
<dbReference type="SMART" id="SM00182">
    <property type="entry name" value="CULLIN"/>
    <property type="match status" value="1"/>
</dbReference>
<dbReference type="SUPFAM" id="SSF46785">
    <property type="entry name" value="Winged helix' DNA-binding domain"/>
    <property type="match status" value="1"/>
</dbReference>
<dbReference type="PROSITE" id="PS50069">
    <property type="entry name" value="CULLIN_2"/>
    <property type="match status" value="1"/>
</dbReference>
<dbReference type="GO" id="GO:1902531">
    <property type="term" value="P:regulation of intracellular signal transduction"/>
    <property type="evidence" value="ECO:0007669"/>
    <property type="project" value="UniProtKB-ARBA"/>
</dbReference>
<comment type="subcellular location">
    <subcellularLocation>
        <location evidence="1">Cytoplasm</location>
    </subcellularLocation>
</comment>
<keyword evidence="4" id="KW-0963">Cytoplasm</keyword>
<evidence type="ECO:0000256" key="5">
    <source>
        <dbReference type="ARBA" id="ARBA00022499"/>
    </source>
</evidence>
<dbReference type="InterPro" id="IPR059120">
    <property type="entry name" value="Cullin-like_AB"/>
</dbReference>
<dbReference type="InterPro" id="IPR036317">
    <property type="entry name" value="Cullin_homology_sf"/>
</dbReference>
<dbReference type="InterPro" id="IPR016159">
    <property type="entry name" value="Cullin_repeat-like_dom_sf"/>
</dbReference>